<dbReference type="OrthoDB" id="6430234at2759"/>
<dbReference type="PANTHER" id="PTHR47331">
    <property type="entry name" value="PHD-TYPE DOMAIN-CONTAINING PROTEIN"/>
    <property type="match status" value="1"/>
</dbReference>
<dbReference type="PANTHER" id="PTHR47331:SF1">
    <property type="entry name" value="GAG-LIKE PROTEIN"/>
    <property type="match status" value="1"/>
</dbReference>
<sequence length="222" mass="26274">MTLTTMKLIKLGIFLKKLQFNNERYLVELLFRKNWKELSDNFSVAKQRFQNLWRRLQRDEIFYSQYQETIQDYLNQGIIEIVKNTEANIPKPIYYLPHQAIKKEGRVTTFTRIEFEAASHQIYELSFNDCLRPGPNLNPNLLDVLINFRKSHPITVRHLDSFMYVDDWIAGPSDLLSRVLSADSLLSDDKWWNGPSFLQFDELSGTDSEFPDLNEEEYLPEL</sequence>
<proteinExistence type="predicted"/>
<evidence type="ECO:0000313" key="1">
    <source>
        <dbReference type="EMBL" id="GFS95558.1"/>
    </source>
</evidence>
<protein>
    <submittedName>
        <fullName evidence="1">DUF1758 domain-containing protein</fullName>
    </submittedName>
</protein>
<reference evidence="1" key="1">
    <citation type="submission" date="2020-08" db="EMBL/GenBank/DDBJ databases">
        <title>Multicomponent nature underlies the extraordinary mechanical properties of spider dragline silk.</title>
        <authorList>
            <person name="Kono N."/>
            <person name="Nakamura H."/>
            <person name="Mori M."/>
            <person name="Yoshida Y."/>
            <person name="Ohtoshi R."/>
            <person name="Malay A.D."/>
            <person name="Moran D.A.P."/>
            <person name="Tomita M."/>
            <person name="Numata K."/>
            <person name="Arakawa K."/>
        </authorList>
    </citation>
    <scope>NUCLEOTIDE SEQUENCE</scope>
</reference>
<comment type="caution">
    <text evidence="1">The sequence shown here is derived from an EMBL/GenBank/DDBJ whole genome shotgun (WGS) entry which is preliminary data.</text>
</comment>
<dbReference type="Proteomes" id="UP000887013">
    <property type="component" value="Unassembled WGS sequence"/>
</dbReference>
<accession>A0A8X6N5E4</accession>
<name>A0A8X6N5E4_NEPPI</name>
<gene>
    <name evidence="1" type="primary">AVEN_258088_1</name>
    <name evidence="1" type="ORF">NPIL_412911</name>
</gene>
<keyword evidence="2" id="KW-1185">Reference proteome</keyword>
<evidence type="ECO:0000313" key="2">
    <source>
        <dbReference type="Proteomes" id="UP000887013"/>
    </source>
</evidence>
<dbReference type="EMBL" id="BMAW01100551">
    <property type="protein sequence ID" value="GFS95558.1"/>
    <property type="molecule type" value="Genomic_DNA"/>
</dbReference>
<dbReference type="AlphaFoldDB" id="A0A8X6N5E4"/>
<organism evidence="1 2">
    <name type="scientific">Nephila pilipes</name>
    <name type="common">Giant wood spider</name>
    <name type="synonym">Nephila maculata</name>
    <dbReference type="NCBI Taxonomy" id="299642"/>
    <lineage>
        <taxon>Eukaryota</taxon>
        <taxon>Metazoa</taxon>
        <taxon>Ecdysozoa</taxon>
        <taxon>Arthropoda</taxon>
        <taxon>Chelicerata</taxon>
        <taxon>Arachnida</taxon>
        <taxon>Araneae</taxon>
        <taxon>Araneomorphae</taxon>
        <taxon>Entelegynae</taxon>
        <taxon>Araneoidea</taxon>
        <taxon>Nephilidae</taxon>
        <taxon>Nephila</taxon>
    </lineage>
</organism>